<evidence type="ECO:0000313" key="2">
    <source>
        <dbReference type="EMBL" id="QGT51329.1"/>
    </source>
</evidence>
<dbReference type="InterPro" id="IPR052026">
    <property type="entry name" value="ExeA_AAA_ATPase_DNA-bind"/>
</dbReference>
<name>A0A650ENG9_9SPIO</name>
<dbReference type="InterPro" id="IPR049945">
    <property type="entry name" value="AAA_22"/>
</dbReference>
<accession>A0A650ENG9</accession>
<dbReference type="InterPro" id="IPR027417">
    <property type="entry name" value="P-loop_NTPase"/>
</dbReference>
<proteinExistence type="predicted"/>
<dbReference type="Pfam" id="PF13401">
    <property type="entry name" value="AAA_22"/>
    <property type="match status" value="1"/>
</dbReference>
<dbReference type="EMBL" id="MN577574">
    <property type="protein sequence ID" value="QGT51329.1"/>
    <property type="molecule type" value="Genomic_DNA"/>
</dbReference>
<protein>
    <recommendedName>
        <fullName evidence="1">ORC1/DEAH AAA+ ATPase domain-containing protein</fullName>
    </recommendedName>
</protein>
<dbReference type="AlphaFoldDB" id="A0A650ENG9"/>
<dbReference type="GO" id="GO:0016887">
    <property type="term" value="F:ATP hydrolysis activity"/>
    <property type="evidence" value="ECO:0007669"/>
    <property type="project" value="InterPro"/>
</dbReference>
<dbReference type="PANTHER" id="PTHR35894">
    <property type="entry name" value="GENERAL SECRETION PATHWAY PROTEIN A-RELATED"/>
    <property type="match status" value="1"/>
</dbReference>
<reference evidence="2" key="1">
    <citation type="journal article" date="2020" name="J. ISSAAS">
        <title>Lactobacilli and other gastrointestinal microbiota of Peromyscus leucopus, reservoir host for agents of Lyme disease and other zoonoses in North America.</title>
        <authorList>
            <person name="Milovic A."/>
            <person name="Bassam K."/>
            <person name="Shao H."/>
            <person name="Chatzistamou I."/>
            <person name="Tufts D.M."/>
            <person name="Diuk-Wasser M."/>
            <person name="Barbour A.G."/>
        </authorList>
    </citation>
    <scope>NUCLEOTIDE SEQUENCE</scope>
    <source>
        <strain evidence="2">LL50</strain>
    </source>
</reference>
<sequence>MLTMQAYKKFGLLQDPFTGDVQKADDVYLNDDTRFTAEFLYQTAKVGGMVALLGESGSGKTTVRRYAIDRMQSENQKIKVIFPRCIDRGKLTVAMICDAIITDCSAETPRRSLEAKSRQVERILTNSSRSGWNHVLMIEEAHDLSIPVLKYLKRFWELEDGFKKLLAIVLVGQIEMQAKLDESKNFEAREVIRRMEILKLQPMTSGEEIAAYLDVKFKRLGKDRGRIVTDKGCAALANRLRKQLRNGAAYSVAYPLTVNNWTRRAMNAAAELGADAVDDEVVNSI</sequence>
<evidence type="ECO:0000259" key="1">
    <source>
        <dbReference type="Pfam" id="PF13401"/>
    </source>
</evidence>
<organism evidence="2">
    <name type="scientific">uncultured Spirochaetaceae bacterium</name>
    <dbReference type="NCBI Taxonomy" id="201186"/>
    <lineage>
        <taxon>Bacteria</taxon>
        <taxon>Pseudomonadati</taxon>
        <taxon>Spirochaetota</taxon>
        <taxon>Spirochaetia</taxon>
        <taxon>Spirochaetales</taxon>
        <taxon>Spirochaetaceae</taxon>
        <taxon>environmental samples</taxon>
    </lineage>
</organism>
<feature type="domain" description="ORC1/DEAH AAA+ ATPase" evidence="1">
    <location>
        <begin position="47"/>
        <end position="179"/>
    </location>
</feature>
<dbReference type="PANTHER" id="PTHR35894:SF1">
    <property type="entry name" value="PHOSPHORIBULOKINASE _ URIDINE KINASE FAMILY"/>
    <property type="match status" value="1"/>
</dbReference>
<gene>
    <name evidence="2" type="ORF">Unknown280_0210</name>
</gene>
<dbReference type="Gene3D" id="3.40.50.300">
    <property type="entry name" value="P-loop containing nucleotide triphosphate hydrolases"/>
    <property type="match status" value="1"/>
</dbReference>
<dbReference type="SUPFAM" id="SSF52540">
    <property type="entry name" value="P-loop containing nucleoside triphosphate hydrolases"/>
    <property type="match status" value="1"/>
</dbReference>